<dbReference type="EMBL" id="SMAI01000004">
    <property type="protein sequence ID" value="TCT05460.1"/>
    <property type="molecule type" value="Genomic_DNA"/>
</dbReference>
<dbReference type="PANTHER" id="PTHR47235">
    <property type="entry name" value="BLR6548 PROTEIN"/>
    <property type="match status" value="1"/>
</dbReference>
<dbReference type="Gene3D" id="3.40.50.2300">
    <property type="match status" value="2"/>
</dbReference>
<dbReference type="SUPFAM" id="SSF53822">
    <property type="entry name" value="Periplasmic binding protein-like I"/>
    <property type="match status" value="1"/>
</dbReference>
<dbReference type="Pfam" id="PF13458">
    <property type="entry name" value="Peripla_BP_6"/>
    <property type="match status" value="1"/>
</dbReference>
<gene>
    <name evidence="5" type="ORF">EDC64_10416</name>
</gene>
<feature type="signal peptide" evidence="3">
    <location>
        <begin position="1"/>
        <end position="27"/>
    </location>
</feature>
<dbReference type="CDD" id="cd06343">
    <property type="entry name" value="PBP1_ABC_ligand_binding-like"/>
    <property type="match status" value="1"/>
</dbReference>
<evidence type="ECO:0000256" key="2">
    <source>
        <dbReference type="ARBA" id="ARBA00022729"/>
    </source>
</evidence>
<keyword evidence="6" id="KW-1185">Reference proteome</keyword>
<dbReference type="PANTHER" id="PTHR47235:SF1">
    <property type="entry name" value="BLR6548 PROTEIN"/>
    <property type="match status" value="1"/>
</dbReference>
<dbReference type="InterPro" id="IPR028082">
    <property type="entry name" value="Peripla_BP_I"/>
</dbReference>
<evidence type="ECO:0000313" key="5">
    <source>
        <dbReference type="EMBL" id="TCT05460.1"/>
    </source>
</evidence>
<feature type="chain" id="PRO_5020352084" evidence="3">
    <location>
        <begin position="28"/>
        <end position="412"/>
    </location>
</feature>
<evidence type="ECO:0000313" key="6">
    <source>
        <dbReference type="Proteomes" id="UP000294664"/>
    </source>
</evidence>
<evidence type="ECO:0000259" key="4">
    <source>
        <dbReference type="Pfam" id="PF13458"/>
    </source>
</evidence>
<evidence type="ECO:0000256" key="3">
    <source>
        <dbReference type="SAM" id="SignalP"/>
    </source>
</evidence>
<dbReference type="OrthoDB" id="9791590at2"/>
<feature type="domain" description="Leucine-binding protein" evidence="4">
    <location>
        <begin position="36"/>
        <end position="375"/>
    </location>
</feature>
<keyword evidence="2 3" id="KW-0732">Signal</keyword>
<dbReference type="AlphaFoldDB" id="A0A4R3LXS7"/>
<organism evidence="5 6">
    <name type="scientific">Aquabacter spiritensis</name>
    <dbReference type="NCBI Taxonomy" id="933073"/>
    <lineage>
        <taxon>Bacteria</taxon>
        <taxon>Pseudomonadati</taxon>
        <taxon>Pseudomonadota</taxon>
        <taxon>Alphaproteobacteria</taxon>
        <taxon>Hyphomicrobiales</taxon>
        <taxon>Xanthobacteraceae</taxon>
        <taxon>Aquabacter</taxon>
    </lineage>
</organism>
<comment type="similarity">
    <text evidence="1">Belongs to the leucine-binding protein family.</text>
</comment>
<dbReference type="RefSeq" id="WP_132030814.1">
    <property type="nucleotide sequence ID" value="NZ_SMAI01000004.1"/>
</dbReference>
<proteinExistence type="inferred from homology"/>
<dbReference type="InterPro" id="IPR028081">
    <property type="entry name" value="Leu-bd"/>
</dbReference>
<sequence length="412" mass="44227">MPHVSRFRLPRAALVAAAMLAAQPALAQSPGVTDTSIKLGTIAPITGNTPAVGMLGDGMDLKFKAVNAAGGVKMGDGKTRTIEFIVTDDANEPPRALTNTRRMVEQNQIFALVGVVGTLQNQAIRSYITQRKVPSLFVYSGVYEFGMETQNPMSTSLVPSFTTESAIYAEYLKQKKPNAKVAILYLNTDFGQNFVAGFKAAINGSNITLVDAQPHNYSDPTVDTQLTNLKASGADTLLIATVPKPAAQAVRFAAESGWKPLTMITYAASSPIALRPAGVENLQGVITGQFMKPIESDAYANDAGVKSYLADYERFKPRFNKGDTLGQMGYTIAEGVVMVLQNMKEPTREAFLDTARHMAGIELSLLLPGIKLTSNGTADPFPIEAMQLFVFKGEGYVPETGVIAYEGKTPKL</sequence>
<dbReference type="Proteomes" id="UP000294664">
    <property type="component" value="Unassembled WGS sequence"/>
</dbReference>
<protein>
    <submittedName>
        <fullName evidence="5">Amino acid/amide ABC transporter substrate-binding protein (HAAT family)</fullName>
    </submittedName>
</protein>
<reference evidence="5 6" key="1">
    <citation type="submission" date="2019-03" db="EMBL/GenBank/DDBJ databases">
        <title>Genomic Encyclopedia of Type Strains, Phase IV (KMG-IV): sequencing the most valuable type-strain genomes for metagenomic binning, comparative biology and taxonomic classification.</title>
        <authorList>
            <person name="Goeker M."/>
        </authorList>
    </citation>
    <scope>NUCLEOTIDE SEQUENCE [LARGE SCALE GENOMIC DNA]</scope>
    <source>
        <strain evidence="5 6">DSM 9035</strain>
    </source>
</reference>
<evidence type="ECO:0000256" key="1">
    <source>
        <dbReference type="ARBA" id="ARBA00010062"/>
    </source>
</evidence>
<name>A0A4R3LXS7_9HYPH</name>
<comment type="caution">
    <text evidence="5">The sequence shown here is derived from an EMBL/GenBank/DDBJ whole genome shotgun (WGS) entry which is preliminary data.</text>
</comment>
<accession>A0A4R3LXS7</accession>